<dbReference type="PROSITE" id="PS00509">
    <property type="entry name" value="RAS_GTPASE_ACTIV_1"/>
    <property type="match status" value="1"/>
</dbReference>
<feature type="domain" description="Ras-GAP" evidence="4">
    <location>
        <begin position="1465"/>
        <end position="1705"/>
    </location>
</feature>
<dbReference type="Pfam" id="PF21877">
    <property type="entry name" value="PH_NF1"/>
    <property type="match status" value="1"/>
</dbReference>
<comment type="caution">
    <text evidence="5">The sequence shown here is derived from an EMBL/GenBank/DDBJ whole genome shotgun (WGS) entry which is preliminary data.</text>
</comment>
<dbReference type="GO" id="GO:0005096">
    <property type="term" value="F:GTPase activator activity"/>
    <property type="evidence" value="ECO:0007669"/>
    <property type="project" value="UniProtKB-KW"/>
</dbReference>
<feature type="compositionally biased region" description="Basic and acidic residues" evidence="3">
    <location>
        <begin position="1250"/>
        <end position="1260"/>
    </location>
</feature>
<feature type="compositionally biased region" description="Low complexity" evidence="3">
    <location>
        <begin position="1263"/>
        <end position="1274"/>
    </location>
</feature>
<dbReference type="InterPro" id="IPR039360">
    <property type="entry name" value="Ras_GTPase"/>
</dbReference>
<dbReference type="SUPFAM" id="SSF48371">
    <property type="entry name" value="ARM repeat"/>
    <property type="match status" value="1"/>
</dbReference>
<dbReference type="PANTHER" id="PTHR10194:SF142">
    <property type="entry name" value="NEUROFIBROMIN"/>
    <property type="match status" value="1"/>
</dbReference>
<dbReference type="PANTHER" id="PTHR10194">
    <property type="entry name" value="RAS GTPASE-ACTIVATING PROTEINS"/>
    <property type="match status" value="1"/>
</dbReference>
<reference evidence="5 6" key="1">
    <citation type="submission" date="2016-08" db="EMBL/GenBank/DDBJ databases">
        <title>A Parts List for Fungal Cellulosomes Revealed by Comparative Genomics.</title>
        <authorList>
            <consortium name="DOE Joint Genome Institute"/>
            <person name="Haitjema C.H."/>
            <person name="Gilmore S.P."/>
            <person name="Henske J.K."/>
            <person name="Solomon K.V."/>
            <person name="De Groot R."/>
            <person name="Kuo A."/>
            <person name="Mondo S.J."/>
            <person name="Salamov A.A."/>
            <person name="Labutti K."/>
            <person name="Zhao Z."/>
            <person name="Chiniquy J."/>
            <person name="Barry K."/>
            <person name="Brewer H.M."/>
            <person name="Purvine S.O."/>
            <person name="Wright A.T."/>
            <person name="Boxma B."/>
            <person name="Van Alen T."/>
            <person name="Hackstein J.H."/>
            <person name="Baker S.E."/>
            <person name="Grigoriev I.V."/>
            <person name="O'Malley M.A."/>
        </authorList>
    </citation>
    <scope>NUCLEOTIDE SEQUENCE [LARGE SCALE GENOMIC DNA]</scope>
    <source>
        <strain evidence="5 6">S4</strain>
    </source>
</reference>
<evidence type="ECO:0000256" key="2">
    <source>
        <dbReference type="ARBA" id="ARBA00022553"/>
    </source>
</evidence>
<keyword evidence="1" id="KW-0343">GTPase activation</keyword>
<dbReference type="Gene3D" id="3.40.525.10">
    <property type="entry name" value="CRAL-TRIO lipid binding domain"/>
    <property type="match status" value="1"/>
</dbReference>
<feature type="compositionally biased region" description="Polar residues" evidence="3">
    <location>
        <begin position="1814"/>
        <end position="1823"/>
    </location>
</feature>
<dbReference type="OrthoDB" id="28245at2759"/>
<feature type="region of interest" description="Disordered" evidence="3">
    <location>
        <begin position="1786"/>
        <end position="1828"/>
    </location>
</feature>
<dbReference type="PROSITE" id="PS50018">
    <property type="entry name" value="RAS_GTPASE_ACTIV_2"/>
    <property type="match status" value="1"/>
</dbReference>
<dbReference type="SMART" id="SM00323">
    <property type="entry name" value="RasGAP"/>
    <property type="match status" value="1"/>
</dbReference>
<dbReference type="InterPro" id="IPR023152">
    <property type="entry name" value="RasGAP_CS"/>
</dbReference>
<dbReference type="InterPro" id="IPR001251">
    <property type="entry name" value="CRAL-TRIO_dom"/>
</dbReference>
<protein>
    <recommendedName>
        <fullName evidence="4">Ras-GAP domain-containing protein</fullName>
    </recommendedName>
</protein>
<dbReference type="InterPro" id="IPR011993">
    <property type="entry name" value="PH-like_dom_sf"/>
</dbReference>
<evidence type="ECO:0000256" key="3">
    <source>
        <dbReference type="SAM" id="MobiDB-lite"/>
    </source>
</evidence>
<dbReference type="InterPro" id="IPR001936">
    <property type="entry name" value="RasGAP_dom"/>
</dbReference>
<evidence type="ECO:0000259" key="4">
    <source>
        <dbReference type="PROSITE" id="PS50018"/>
    </source>
</evidence>
<dbReference type="EMBL" id="MCFG01000395">
    <property type="protein sequence ID" value="ORX72553.1"/>
    <property type="molecule type" value="Genomic_DNA"/>
</dbReference>
<feature type="compositionally biased region" description="Polar residues" evidence="3">
    <location>
        <begin position="1618"/>
        <end position="1645"/>
    </location>
</feature>
<dbReference type="InterPro" id="IPR054071">
    <property type="entry name" value="PH_NF1"/>
</dbReference>
<dbReference type="Pfam" id="PF13716">
    <property type="entry name" value="CRAL_TRIO_2"/>
    <property type="match status" value="1"/>
</dbReference>
<dbReference type="Proteomes" id="UP000193944">
    <property type="component" value="Unassembled WGS sequence"/>
</dbReference>
<keyword evidence="2" id="KW-0597">Phosphoprotein</keyword>
<dbReference type="Gene3D" id="1.10.506.10">
    <property type="entry name" value="GTPase Activation - p120gap, domain 1"/>
    <property type="match status" value="1"/>
</dbReference>
<feature type="compositionally biased region" description="Low complexity" evidence="3">
    <location>
        <begin position="1798"/>
        <end position="1813"/>
    </location>
</feature>
<evidence type="ECO:0000256" key="1">
    <source>
        <dbReference type="ARBA" id="ARBA00022468"/>
    </source>
</evidence>
<dbReference type="InterPro" id="IPR016024">
    <property type="entry name" value="ARM-type_fold"/>
</dbReference>
<name>A0A1Y1WG93_9FUNG</name>
<dbReference type="InterPro" id="IPR008936">
    <property type="entry name" value="Rho_GTPase_activation_prot"/>
</dbReference>
<feature type="region of interest" description="Disordered" evidence="3">
    <location>
        <begin position="138"/>
        <end position="157"/>
    </location>
</feature>
<keyword evidence="6" id="KW-1185">Reference proteome</keyword>
<dbReference type="STRING" id="1754192.A0A1Y1WG93"/>
<gene>
    <name evidence="5" type="ORF">BCR32DRAFT_285738</name>
</gene>
<evidence type="ECO:0000313" key="5">
    <source>
        <dbReference type="EMBL" id="ORX72553.1"/>
    </source>
</evidence>
<feature type="region of interest" description="Disordered" evidence="3">
    <location>
        <begin position="1249"/>
        <end position="1274"/>
    </location>
</feature>
<dbReference type="Pfam" id="PF00616">
    <property type="entry name" value="RasGAP"/>
    <property type="match status" value="2"/>
</dbReference>
<dbReference type="SUPFAM" id="SSF48350">
    <property type="entry name" value="GTPase activation domain, GAP"/>
    <property type="match status" value="1"/>
</dbReference>
<dbReference type="InterPro" id="IPR036865">
    <property type="entry name" value="CRAL-TRIO_dom_sf"/>
</dbReference>
<reference evidence="5 6" key="2">
    <citation type="submission" date="2016-08" db="EMBL/GenBank/DDBJ databases">
        <title>Pervasive Adenine N6-methylation of Active Genes in Fungi.</title>
        <authorList>
            <consortium name="DOE Joint Genome Institute"/>
            <person name="Mondo S.J."/>
            <person name="Dannebaum R.O."/>
            <person name="Kuo R.C."/>
            <person name="Labutti K."/>
            <person name="Haridas S."/>
            <person name="Kuo A."/>
            <person name="Salamov A."/>
            <person name="Ahrendt S.R."/>
            <person name="Lipzen A."/>
            <person name="Sullivan W."/>
            <person name="Andreopoulos W.B."/>
            <person name="Clum A."/>
            <person name="Lindquist E."/>
            <person name="Daum C."/>
            <person name="Ramamoorthy G.K."/>
            <person name="Gryganskyi A."/>
            <person name="Culley D."/>
            <person name="Magnuson J.K."/>
            <person name="James T.Y."/>
            <person name="O'Malley M.A."/>
            <person name="Stajich J.E."/>
            <person name="Spatafora J.W."/>
            <person name="Visel A."/>
            <person name="Grigoriev I.V."/>
        </authorList>
    </citation>
    <scope>NUCLEOTIDE SEQUENCE [LARGE SCALE GENOMIC DNA]</scope>
    <source>
        <strain evidence="5 6">S4</strain>
    </source>
</reference>
<dbReference type="SUPFAM" id="SSF52087">
    <property type="entry name" value="CRAL/TRIO domain"/>
    <property type="match status" value="1"/>
</dbReference>
<dbReference type="Gene3D" id="2.30.29.30">
    <property type="entry name" value="Pleckstrin-homology domain (PH domain)/Phosphotyrosine-binding domain (PTB)"/>
    <property type="match status" value="1"/>
</dbReference>
<feature type="region of interest" description="Disordered" evidence="3">
    <location>
        <begin position="1618"/>
        <end position="1652"/>
    </location>
</feature>
<proteinExistence type="predicted"/>
<evidence type="ECO:0000313" key="6">
    <source>
        <dbReference type="Proteomes" id="UP000193944"/>
    </source>
</evidence>
<accession>A0A1Y1WG93</accession>
<sequence>MSNSTPADLFFSLINRVCKKVQYPTKPYSTLESDKVFIQNIKTIIELSDTRLADIAAGLIKILDSISKLTLGKIVSLSNINNTNLSNINGNPMVDEPAINAGEYMQTELFILKLLSACLYYNWNNLYIDKNAKRRNDDLSDPSIPVRPPRGKSINTDKKPTVYKELQPPMEFDENFAISMLNVVIRFFQTNSTQIVSDNINHNIFSIQTSFENTTITSFIPEFKPITDIKDIISNIINFPMPVITSYENINMPSLEIFKEIQKYAGKIIFYLSESNWVPIFKRIKSRLVIISAINNPDVKPNDTALNDLLKTAGGDLVSTTSISSINTQNTELNSADITEIRLLEWLCLNKIRLFNIFREFIICFKYLKKSTQYVTAILLRKAIWNWIIIHPHEFGNLWKESINDSGPEKAVPEKLFDVVSALADNNKKKSLYWPLQTMLLIISPECLFSIGLNDSSVANGSLAKKAAFLDNLRKSLRNSRLADIAAFSYVDICRASTFVSKTDGSALRLLVPNFESELKDHLYDRNRSSLGQVDSVIDQQLLIDCLISLLKLNLNNTLKSLVPFILQDNVPFYFKVVLVKSCYNIATERYQLPWNPISDTILLTLANPLRRLFLDNLLGDSGRHEIPDRKQRRQFMEEANEKVEVIIYILKIWNQCPFLALTGGSDINANTKDVRHLFNGLTACALDSNIGISRLSAELLKKLFLPENIEQWDGSSRIDMSNCIPQVGGQENATFNSVPLYIKANRSDRNLAEQAEIMETFWQLSCHVILNISKQLLETKPDVDSVTSQIVKIGLKLLKSLLIERNNYLSIHRNLASHGINHQDRYSCCVVLEISLLVFLCSSDIETSYLAASCFEILSQEAILTGEMDEESEDERNMTTRKSFNNGNDNNRPSHLDNLGIYRSIIQQLNTGVVTSQKVQQKRIRNLLRNINEPSIGIIGAYEEIYRRWYKLTGLLCFPQNRNIPININSPVIQSSNWDEYYNYEEGKKKGNVQRFPLRPDDYQFIDDVYRGDWKNYTGFLCALGGCCVIAGHRMVKQGFGSQNTLSKTNSSNGISIDNLIGADVNFVNYIDINSISRLYSNGLELIDKFVRSLVDLLGSDNVEVRESVKDLLANELSTLLYSNFFRCLDIYMKRSFFDEHDFIICSEKNTSFIENAISIFRGLVDREDTSEYLGSMDLASLIITFIRYVDRLSEIPNQYNTTLRIKVRISQLCDSVFNKKEFARLCSSIKFRNKLVDTFVGWIDDRDENQNERSRPDDITNPSMNSIPMPNPSSIHKESKLHIDLHISCMKTITVLLAQLPLQPEESHEATIEEEKTRLFNKYFDFFIKILKKTRILDVIENNDYHGNNSELSSLLSKSKDYVRWMGPLKDYSIMALSNLLSSNIDIGLKYSLPLGYHEDNKTRAAFMQIFTNILNQVSDFEDLSEENKERVMRERYMKLLDIFTDSDLIIALALCEVASVGDIDEIAKVILGAFKNKHKLTIELIKIVIEKEVNKTESPANLFRRNSMATRLLTLFAKTEGADYLKSTLLPPMLDLVNNSVDKSYEIDPAKIQYGDVNTNIDNLKDACQKIVDAITNSIDSNKSKNGNNKGIPASFIELCTFIAKVVKAKFPPSSIQNEKSKNSGSTLPSEKSRSSGSQLQPEKSKSPGSALPAVGGFIFLRFFCPAIVSPDDHDLVNIPPMAKELRRGLVLCTKVILNLANNVRFGGKETFMIELNEFLIANIAPVTLFLKRISGLDNKDDNFIPFIDHVNYPAEPIDQYTLHKLHYYLLENQEKIENVGKEMVQKKAKQSRKNTMISSNNRSSSNTNIASGHSSSNDITKPEREDREIATIIKKDFEQFSSLLNQLGPAPDIHQNQLSAPFNTKYGMANQIFFEFLQGSDNKSLDEIKNLKVFYEGGVSKDKIPVFYLILRRVHVEDNNMNLLLYHIFNSIKPYFGKAYEVVIDCTYYDTNTEIKNDDWYNILQFFPVEAMESLTRIYMYNVTFYFKRWSKQLVKDITTNFLKKIVCVTSTSELTEFIAPQELKLPKSTILIEKDIVTSFNQVVRITHYRSRSQVVIKINKDSIIITTLKKQDLFGIPCTLNDVIPISDIIDILYSSDPEDECDFVIRYGNDKRMQSFSSPKRDQIFNAIRVSRSRFQYSKGGLSERVLRPGDVPGTLLNMALLNAGSSDATLRLSAYNLLYALSIAFSFDVHNKLLNTKGLCIPSNNVNFIIGISECLARSKPELTLELLLEAFDGMKKSSKDLKHHCLEYISPWIPNLALYYNPAAMNESEKSKEFSEKLEEILRQFIDFSVNESDMYPTIQTKIWKVLGEAEEIVPQVIDVIIHKALEYDALSGQSEVVCNTIVSYASSNVQLISGKVISKLRKKLKLSAFEGAVSLSEHPEWNELMIMIRMILMLSFSNYVFVQQYLPELFHIVTMFVGVGTPLIRASIHGLVVNIIHSLCISLPPESETTKNLLFQLANFVEPKYCIMFGLNKGIPNAFTNISEAMSDPYEGITLNALEIVSNTLLNIMTYGAPNEEISATWKSRWMSLITSTAFQYNPALQPRAFVAMGCLAKDEIDDDLLYQILVALRNALALFDHNECTYIISIVMCLTNVIENLPLDSRYLSPMFWLGITLTQIGNIPLFQTALNLIKTILRTLEANECFVDETVSSYLLKAREPLAPYLNKTDAIVGAHFNVNFSFALSTNIMKGLRHPATRATTTTILTTFLEISSKACGGVCMGRNHTVGLELIGYIVPLLPSTEKLKELFWSIGVVDDIYGDLEFSGIEGYNKIPKILDKLTLNEENAILLATMMATILISTEFDSELIFIYRFFNELANALPEIFIMIYDSVFNHMLQTLNNNQNPLLEETIQCILTTIISGPLGTEYQGSPRRHQLINFLKDIGFVGIPENGTFNNVPQQKKEDIAELAIKIVEAIVS</sequence>
<organism evidence="5 6">
    <name type="scientific">Anaeromyces robustus</name>
    <dbReference type="NCBI Taxonomy" id="1754192"/>
    <lineage>
        <taxon>Eukaryota</taxon>
        <taxon>Fungi</taxon>
        <taxon>Fungi incertae sedis</taxon>
        <taxon>Chytridiomycota</taxon>
        <taxon>Chytridiomycota incertae sedis</taxon>
        <taxon>Neocallimastigomycetes</taxon>
        <taxon>Neocallimastigales</taxon>
        <taxon>Neocallimastigaceae</taxon>
        <taxon>Anaeromyces</taxon>
    </lineage>
</organism>